<dbReference type="EMBL" id="BSYO01000035">
    <property type="protein sequence ID" value="GMH29138.1"/>
    <property type="molecule type" value="Genomic_DNA"/>
</dbReference>
<gene>
    <name evidence="2" type="ORF">Nepgr_030981</name>
</gene>
<evidence type="ECO:0000313" key="3">
    <source>
        <dbReference type="Proteomes" id="UP001279734"/>
    </source>
</evidence>
<dbReference type="AlphaFoldDB" id="A0AAD3THL4"/>
<protein>
    <submittedName>
        <fullName evidence="2">Uncharacterized protein</fullName>
    </submittedName>
</protein>
<keyword evidence="3" id="KW-1185">Reference proteome</keyword>
<reference evidence="2" key="1">
    <citation type="submission" date="2023-05" db="EMBL/GenBank/DDBJ databases">
        <title>Nepenthes gracilis genome sequencing.</title>
        <authorList>
            <person name="Fukushima K."/>
        </authorList>
    </citation>
    <scope>NUCLEOTIDE SEQUENCE</scope>
    <source>
        <strain evidence="2">SING2019-196</strain>
    </source>
</reference>
<name>A0AAD3THL4_NEPGR</name>
<evidence type="ECO:0000256" key="1">
    <source>
        <dbReference type="SAM" id="MobiDB-lite"/>
    </source>
</evidence>
<accession>A0AAD3THL4</accession>
<comment type="caution">
    <text evidence="2">The sequence shown here is derived from an EMBL/GenBank/DDBJ whole genome shotgun (WGS) entry which is preliminary data.</text>
</comment>
<evidence type="ECO:0000313" key="2">
    <source>
        <dbReference type="EMBL" id="GMH29138.1"/>
    </source>
</evidence>
<organism evidence="2 3">
    <name type="scientific">Nepenthes gracilis</name>
    <name type="common">Slender pitcher plant</name>
    <dbReference type="NCBI Taxonomy" id="150966"/>
    <lineage>
        <taxon>Eukaryota</taxon>
        <taxon>Viridiplantae</taxon>
        <taxon>Streptophyta</taxon>
        <taxon>Embryophyta</taxon>
        <taxon>Tracheophyta</taxon>
        <taxon>Spermatophyta</taxon>
        <taxon>Magnoliopsida</taxon>
        <taxon>eudicotyledons</taxon>
        <taxon>Gunneridae</taxon>
        <taxon>Pentapetalae</taxon>
        <taxon>Caryophyllales</taxon>
        <taxon>Nepenthaceae</taxon>
        <taxon>Nepenthes</taxon>
    </lineage>
</organism>
<dbReference type="Proteomes" id="UP001279734">
    <property type="component" value="Unassembled WGS sequence"/>
</dbReference>
<proteinExistence type="predicted"/>
<feature type="region of interest" description="Disordered" evidence="1">
    <location>
        <begin position="39"/>
        <end position="60"/>
    </location>
</feature>
<sequence length="82" mass="9180">MPRRDHFYALLGHLRFRRQQVQSRKPAGMSHVRCPLMPVSSAVDGRPSEKPPSPQRSSKAAKHVIALRISHHNRPCCGGSNC</sequence>